<dbReference type="AlphaFoldDB" id="A0A088D9U7"/>
<dbReference type="GO" id="GO:0034220">
    <property type="term" value="P:monoatomic ion transmembrane transport"/>
    <property type="evidence" value="ECO:0007669"/>
    <property type="project" value="UniProtKB-KW"/>
</dbReference>
<evidence type="ECO:0000313" key="2">
    <source>
        <dbReference type="EMBL" id="AIL48792.1"/>
    </source>
</evidence>
<keyword evidence="2" id="KW-0406">Ion transport</keyword>
<keyword evidence="2" id="KW-0813">Transport</keyword>
<name>A0A088D9U7_MESEU</name>
<sequence>MNRLCKITVMFLVLNAIIAIISETKVEAATCGYHDCVLYCQMFGQQGKCRDYLCDCIEKGRSNE</sequence>
<keyword evidence="1" id="KW-0732">Signal</keyword>
<evidence type="ECO:0000256" key="1">
    <source>
        <dbReference type="SAM" id="SignalP"/>
    </source>
</evidence>
<reference evidence="2" key="1">
    <citation type="submission" date="2013-09" db="EMBL/GenBank/DDBJ databases">
        <title>Variability of potassium channel blockers in Mesobuthus eupeus.</title>
        <authorList>
            <person name="Kuzmenkov A.I."/>
            <person name="Vassilevski A.A."/>
            <person name="Grishin E.V."/>
        </authorList>
    </citation>
    <scope>NUCLEOTIDE SEQUENCE</scope>
</reference>
<proteinExistence type="evidence at transcript level"/>
<feature type="chain" id="PRO_5001836557" evidence="1">
    <location>
        <begin position="29"/>
        <end position="64"/>
    </location>
</feature>
<keyword evidence="2" id="KW-0407">Ion channel</keyword>
<feature type="signal peptide" evidence="1">
    <location>
        <begin position="1"/>
        <end position="28"/>
    </location>
</feature>
<protein>
    <submittedName>
        <fullName evidence="2">Potassium channel blocker pMeKTx3-1</fullName>
    </submittedName>
</protein>
<accession>A0A088D9U7</accession>
<organism evidence="2">
    <name type="scientific">Mesobuthus eupeus</name>
    <name type="common">Lesser Asian scorpion</name>
    <name type="synonym">Buthus eupeus</name>
    <dbReference type="NCBI Taxonomy" id="34648"/>
    <lineage>
        <taxon>Eukaryota</taxon>
        <taxon>Metazoa</taxon>
        <taxon>Ecdysozoa</taxon>
        <taxon>Arthropoda</taxon>
        <taxon>Chelicerata</taxon>
        <taxon>Arachnida</taxon>
        <taxon>Scorpiones</taxon>
        <taxon>Buthida</taxon>
        <taxon>Buthoidea</taxon>
        <taxon>Buthidae</taxon>
        <taxon>Mesobuthus</taxon>
    </lineage>
</organism>
<dbReference type="EMBL" id="KF612534">
    <property type="protein sequence ID" value="AIL48792.1"/>
    <property type="molecule type" value="mRNA"/>
</dbReference>